<gene>
    <name evidence="1" type="ORF">Cha6605_5399</name>
</gene>
<evidence type="ECO:0000313" key="1">
    <source>
        <dbReference type="EMBL" id="AFY96286.1"/>
    </source>
</evidence>
<evidence type="ECO:0000313" key="2">
    <source>
        <dbReference type="Proteomes" id="UP000010366"/>
    </source>
</evidence>
<dbReference type="Proteomes" id="UP000010366">
    <property type="component" value="Chromosome"/>
</dbReference>
<dbReference type="RefSeq" id="WP_015162369.1">
    <property type="nucleotide sequence ID" value="NC_019697.1"/>
</dbReference>
<accession>K9UPF9</accession>
<dbReference type="HOGENOM" id="CLU_3023674_0_0_3"/>
<protein>
    <submittedName>
        <fullName evidence="1">Uncharacterized protein</fullName>
    </submittedName>
</protein>
<keyword evidence="2" id="KW-1185">Reference proteome</keyword>
<name>K9UPF9_CHAP6</name>
<sequence>MLTLQRLVLIIGIDDRQNVILSGDRLTYIYSIDLTIVKTADFKLQVPILFRFYQS</sequence>
<dbReference type="AlphaFoldDB" id="K9UPF9"/>
<proteinExistence type="predicted"/>
<dbReference type="KEGG" id="cmp:Cha6605_5399"/>
<dbReference type="EMBL" id="CP003600">
    <property type="protein sequence ID" value="AFY96286.1"/>
    <property type="molecule type" value="Genomic_DNA"/>
</dbReference>
<reference evidence="1 2" key="1">
    <citation type="submission" date="2012-05" db="EMBL/GenBank/DDBJ databases">
        <title>Finished chromosome of genome of Chamaesiphon sp. PCC 6605.</title>
        <authorList>
            <consortium name="US DOE Joint Genome Institute"/>
            <person name="Gugger M."/>
            <person name="Coursin T."/>
            <person name="Rippka R."/>
            <person name="Tandeau De Marsac N."/>
            <person name="Huntemann M."/>
            <person name="Wei C.-L."/>
            <person name="Han J."/>
            <person name="Detter J.C."/>
            <person name="Han C."/>
            <person name="Tapia R."/>
            <person name="Chen A."/>
            <person name="Kyrpides N."/>
            <person name="Mavromatis K."/>
            <person name="Markowitz V."/>
            <person name="Szeto E."/>
            <person name="Ivanova N."/>
            <person name="Pagani I."/>
            <person name="Pati A."/>
            <person name="Goodwin L."/>
            <person name="Nordberg H.P."/>
            <person name="Cantor M.N."/>
            <person name="Hua S.X."/>
            <person name="Woyke T."/>
            <person name="Kerfeld C.A."/>
        </authorList>
    </citation>
    <scope>NUCLEOTIDE SEQUENCE [LARGE SCALE GENOMIC DNA]</scope>
    <source>
        <strain evidence="2">ATCC 27169 / PCC 6605</strain>
    </source>
</reference>
<organism evidence="1 2">
    <name type="scientific">Chamaesiphon minutus (strain ATCC 27169 / PCC 6605)</name>
    <dbReference type="NCBI Taxonomy" id="1173020"/>
    <lineage>
        <taxon>Bacteria</taxon>
        <taxon>Bacillati</taxon>
        <taxon>Cyanobacteriota</taxon>
        <taxon>Cyanophyceae</taxon>
        <taxon>Gomontiellales</taxon>
        <taxon>Chamaesiphonaceae</taxon>
        <taxon>Chamaesiphon</taxon>
    </lineage>
</organism>